<evidence type="ECO:0000256" key="1">
    <source>
        <dbReference type="ARBA" id="ARBA00022679"/>
    </source>
</evidence>
<dbReference type="PROSITE" id="PS51186">
    <property type="entry name" value="GNAT"/>
    <property type="match status" value="1"/>
</dbReference>
<sequence>MSGTFHIRAATPADVPRVMALIRALAEYEKLSHLVVADETTLHEHLFGARPYVEVVMACEGEGPDDVAVGFALFFHNYSTFLGRPSLYLEDLFIEPAYRGRGYGKALMIHLAKLAVERGCGRFEWSVLDWNQPSIDFYRTLGAVGMDEWKLQRVTGEALLRLAAQAD</sequence>
<accession>A0ABV7H567</accession>
<keyword evidence="5" id="KW-1185">Reference proteome</keyword>
<dbReference type="Gene3D" id="3.40.630.30">
    <property type="match status" value="1"/>
</dbReference>
<evidence type="ECO:0000256" key="2">
    <source>
        <dbReference type="ARBA" id="ARBA00023315"/>
    </source>
</evidence>
<evidence type="ECO:0000313" key="5">
    <source>
        <dbReference type="Proteomes" id="UP001595556"/>
    </source>
</evidence>
<feature type="domain" description="N-acetyltransferase" evidence="3">
    <location>
        <begin position="5"/>
        <end position="165"/>
    </location>
</feature>
<dbReference type="Pfam" id="PF00583">
    <property type="entry name" value="Acetyltransf_1"/>
    <property type="match status" value="1"/>
</dbReference>
<dbReference type="InterPro" id="IPR051016">
    <property type="entry name" value="Diverse_Substrate_AcTransf"/>
</dbReference>
<dbReference type="EC" id="2.3.-.-" evidence="4"/>
<dbReference type="GO" id="GO:0016746">
    <property type="term" value="F:acyltransferase activity"/>
    <property type="evidence" value="ECO:0007669"/>
    <property type="project" value="UniProtKB-KW"/>
</dbReference>
<dbReference type="InterPro" id="IPR000182">
    <property type="entry name" value="GNAT_dom"/>
</dbReference>
<dbReference type="PANTHER" id="PTHR10545:SF29">
    <property type="entry name" value="GH14572P-RELATED"/>
    <property type="match status" value="1"/>
</dbReference>
<dbReference type="PANTHER" id="PTHR10545">
    <property type="entry name" value="DIAMINE N-ACETYLTRANSFERASE"/>
    <property type="match status" value="1"/>
</dbReference>
<protein>
    <submittedName>
        <fullName evidence="4">GNAT family N-acetyltransferase</fullName>
        <ecNumber evidence="4">2.3.-.-</ecNumber>
    </submittedName>
</protein>
<proteinExistence type="predicted"/>
<dbReference type="Proteomes" id="UP001595556">
    <property type="component" value="Unassembled WGS sequence"/>
</dbReference>
<gene>
    <name evidence="4" type="ORF">ACFOEN_15695</name>
</gene>
<dbReference type="SUPFAM" id="SSF55729">
    <property type="entry name" value="Acyl-CoA N-acyltransferases (Nat)"/>
    <property type="match status" value="1"/>
</dbReference>
<keyword evidence="1 4" id="KW-0808">Transferase</keyword>
<comment type="caution">
    <text evidence="4">The sequence shown here is derived from an EMBL/GenBank/DDBJ whole genome shotgun (WGS) entry which is preliminary data.</text>
</comment>
<reference evidence="5" key="1">
    <citation type="journal article" date="2019" name="Int. J. Syst. Evol. Microbiol.">
        <title>The Global Catalogue of Microorganisms (GCM) 10K type strain sequencing project: providing services to taxonomists for standard genome sequencing and annotation.</title>
        <authorList>
            <consortium name="The Broad Institute Genomics Platform"/>
            <consortium name="The Broad Institute Genome Sequencing Center for Infectious Disease"/>
            <person name="Wu L."/>
            <person name="Ma J."/>
        </authorList>
    </citation>
    <scope>NUCLEOTIDE SEQUENCE [LARGE SCALE GENOMIC DNA]</scope>
    <source>
        <strain evidence="5">KCTC 52168</strain>
    </source>
</reference>
<dbReference type="RefSeq" id="WP_377305544.1">
    <property type="nucleotide sequence ID" value="NZ_CP180191.1"/>
</dbReference>
<evidence type="ECO:0000259" key="3">
    <source>
        <dbReference type="PROSITE" id="PS51186"/>
    </source>
</evidence>
<keyword evidence="2 4" id="KW-0012">Acyltransferase</keyword>
<dbReference type="CDD" id="cd04301">
    <property type="entry name" value="NAT_SF"/>
    <property type="match status" value="1"/>
</dbReference>
<evidence type="ECO:0000313" key="4">
    <source>
        <dbReference type="EMBL" id="MFC3149069.1"/>
    </source>
</evidence>
<name>A0ABV7H567_9BURK</name>
<organism evidence="4 5">
    <name type="scientific">Piscinibacterium candidicorallinum</name>
    <dbReference type="NCBI Taxonomy" id="1793872"/>
    <lineage>
        <taxon>Bacteria</taxon>
        <taxon>Pseudomonadati</taxon>
        <taxon>Pseudomonadota</taxon>
        <taxon>Betaproteobacteria</taxon>
        <taxon>Burkholderiales</taxon>
        <taxon>Piscinibacterium</taxon>
    </lineage>
</organism>
<dbReference type="InterPro" id="IPR016181">
    <property type="entry name" value="Acyl_CoA_acyltransferase"/>
</dbReference>
<dbReference type="EMBL" id="JBHRTI010000010">
    <property type="protein sequence ID" value="MFC3149069.1"/>
    <property type="molecule type" value="Genomic_DNA"/>
</dbReference>